<proteinExistence type="predicted"/>
<dbReference type="InterPro" id="IPR001878">
    <property type="entry name" value="Znf_CCHC"/>
</dbReference>
<organism>
    <name type="scientific">Serpula lacrymans var. lacrymans (strain S7.9)</name>
    <name type="common">Dry rot fungus</name>
    <dbReference type="NCBI Taxonomy" id="578457"/>
    <lineage>
        <taxon>Eukaryota</taxon>
        <taxon>Fungi</taxon>
        <taxon>Dikarya</taxon>
        <taxon>Basidiomycota</taxon>
        <taxon>Agaricomycotina</taxon>
        <taxon>Agaricomycetes</taxon>
        <taxon>Agaricomycetidae</taxon>
        <taxon>Boletales</taxon>
        <taxon>Coniophorineae</taxon>
        <taxon>Serpulaceae</taxon>
        <taxon>Serpula</taxon>
    </lineage>
</organism>
<keyword evidence="1" id="KW-0862">Zinc</keyword>
<dbReference type="GO" id="GO:0008270">
    <property type="term" value="F:zinc ion binding"/>
    <property type="evidence" value="ECO:0007669"/>
    <property type="project" value="UniProtKB-KW"/>
</dbReference>
<dbReference type="PROSITE" id="PS50158">
    <property type="entry name" value="ZF_CCHC"/>
    <property type="match status" value="1"/>
</dbReference>
<evidence type="ECO:0000259" key="3">
    <source>
        <dbReference type="PROSITE" id="PS50158"/>
    </source>
</evidence>
<gene>
    <name evidence="4" type="ORF">SERLADRAFT_441709</name>
</gene>
<feature type="compositionally biased region" description="Polar residues" evidence="2">
    <location>
        <begin position="230"/>
        <end position="245"/>
    </location>
</feature>
<feature type="compositionally biased region" description="Low complexity" evidence="2">
    <location>
        <begin position="252"/>
        <end position="261"/>
    </location>
</feature>
<keyword evidence="1" id="KW-0479">Metal-binding</keyword>
<dbReference type="Proteomes" id="UP000008064">
    <property type="component" value="Unassembled WGS sequence"/>
</dbReference>
<dbReference type="EMBL" id="GL945439">
    <property type="protein sequence ID" value="EGO21357.1"/>
    <property type="molecule type" value="Genomic_DNA"/>
</dbReference>
<dbReference type="HOGENOM" id="CLU_011693_0_0_1"/>
<feature type="domain" description="CCHC-type" evidence="3">
    <location>
        <begin position="282"/>
        <end position="294"/>
    </location>
</feature>
<dbReference type="RefSeq" id="XP_007322314.1">
    <property type="nucleotide sequence ID" value="XM_007322252.1"/>
</dbReference>
<dbReference type="GeneID" id="18815574"/>
<protein>
    <recommendedName>
        <fullName evidence="3">CCHC-type domain-containing protein</fullName>
    </recommendedName>
</protein>
<dbReference type="Pfam" id="PF03732">
    <property type="entry name" value="Retrotrans_gag"/>
    <property type="match status" value="1"/>
</dbReference>
<dbReference type="GO" id="GO:0003676">
    <property type="term" value="F:nucleic acid binding"/>
    <property type="evidence" value="ECO:0007669"/>
    <property type="project" value="InterPro"/>
</dbReference>
<dbReference type="OrthoDB" id="2527451at2759"/>
<evidence type="ECO:0000313" key="4">
    <source>
        <dbReference type="EMBL" id="EGO21357.1"/>
    </source>
</evidence>
<dbReference type="InterPro" id="IPR005162">
    <property type="entry name" value="Retrotrans_gag_dom"/>
</dbReference>
<feature type="region of interest" description="Disordered" evidence="2">
    <location>
        <begin position="225"/>
        <end position="270"/>
    </location>
</feature>
<name>F8P7E1_SERL9</name>
<sequence length="355" mass="39967">MLSQSQPTNANALLHSMRAQILVLTTQLTELQAHPPAATPSVEKKFNKKVKVVADPGAFNGERAQFAEWWIKLQIWVKANWDAFADDFEVATAVLSRLKGPVAGQYAQVRMQECYTVGVWPVWNDLKVEIKKYFKPQAEHDWARQKIRSFKQGNMRTDDYVTRFLALSIQGGLGNEHAVELLERNVNPHLAEQLYLQDMRSDNFSQAAEEVQKIGRAIELYKMHQGGGTTTKNNYSQRSPGSSNQKSHHSHGFQPFGFQPGRGAPMDIGAVQGGQKSRFTFFSCGQEGHMAQDCINGARATQQKNNQGHQAHQLEAKKPEDQLQTLAGRSYNKIRAFFYDQQVNEMKAQGKEFGA</sequence>
<reference evidence="4" key="1">
    <citation type="submission" date="2011-04" db="EMBL/GenBank/DDBJ databases">
        <title>Evolution of plant cell wall degrading machinery underlies the functional diversity of forest fungi.</title>
        <authorList>
            <consortium name="US DOE Joint Genome Institute (JGI-PGF)"/>
            <person name="Eastwood D.C."/>
            <person name="Floudas D."/>
            <person name="Binder M."/>
            <person name="Majcherczyk A."/>
            <person name="Schneider P."/>
            <person name="Aerts A."/>
            <person name="Asiegbu F.O."/>
            <person name="Baker S.E."/>
            <person name="Barry K."/>
            <person name="Bendiksby M."/>
            <person name="Blumentritt M."/>
            <person name="Coutinho P.M."/>
            <person name="Cullen D."/>
            <person name="Cullen D."/>
            <person name="Gathman A."/>
            <person name="Goodell B."/>
            <person name="Henrissat B."/>
            <person name="Ihrmark K."/>
            <person name="Kauserud H."/>
            <person name="Kohler A."/>
            <person name="LaButti K."/>
            <person name="Lapidus A."/>
            <person name="Lavin J.L."/>
            <person name="Lee Y.-H."/>
            <person name="Lindquist E."/>
            <person name="Lilly W."/>
            <person name="Lucas S."/>
            <person name="Morin E."/>
            <person name="Murat C."/>
            <person name="Oguiza J.A."/>
            <person name="Park J."/>
            <person name="Pisabarro A.G."/>
            <person name="Riley R."/>
            <person name="Rosling A."/>
            <person name="Salamov A."/>
            <person name="Schmidt O."/>
            <person name="Schmutz J."/>
            <person name="Skrede I."/>
            <person name="Stenlid J."/>
            <person name="Wiebenga A."/>
            <person name="Xie X."/>
            <person name="Kues U."/>
            <person name="Hibbett D.S."/>
            <person name="Hoffmeister D."/>
            <person name="Hogberg N."/>
            <person name="Martin F."/>
            <person name="Grigoriev I.V."/>
            <person name="Watkinson S.C."/>
        </authorList>
    </citation>
    <scope>NUCLEOTIDE SEQUENCE</scope>
    <source>
        <strain evidence="4">S7.9</strain>
    </source>
</reference>
<keyword evidence="1" id="KW-0863">Zinc-finger</keyword>
<evidence type="ECO:0000256" key="1">
    <source>
        <dbReference type="PROSITE-ProRule" id="PRU00047"/>
    </source>
</evidence>
<dbReference type="KEGG" id="sla:SERLADRAFT_441709"/>
<accession>F8P7E1</accession>
<evidence type="ECO:0000256" key="2">
    <source>
        <dbReference type="SAM" id="MobiDB-lite"/>
    </source>
</evidence>
<dbReference type="AlphaFoldDB" id="F8P7E1"/>